<organism evidence="3 4">
    <name type="scientific">Tripterygium wilfordii</name>
    <name type="common">Thunder God vine</name>
    <dbReference type="NCBI Taxonomy" id="458696"/>
    <lineage>
        <taxon>Eukaryota</taxon>
        <taxon>Viridiplantae</taxon>
        <taxon>Streptophyta</taxon>
        <taxon>Embryophyta</taxon>
        <taxon>Tracheophyta</taxon>
        <taxon>Spermatophyta</taxon>
        <taxon>Magnoliopsida</taxon>
        <taxon>eudicotyledons</taxon>
        <taxon>Gunneridae</taxon>
        <taxon>Pentapetalae</taxon>
        <taxon>rosids</taxon>
        <taxon>fabids</taxon>
        <taxon>Celastrales</taxon>
        <taxon>Celastraceae</taxon>
        <taxon>Tripterygium</taxon>
    </lineage>
</organism>
<dbReference type="AlphaFoldDB" id="A0A7J7CAC6"/>
<evidence type="ECO:0000256" key="1">
    <source>
        <dbReference type="SAM" id="Phobius"/>
    </source>
</evidence>
<feature type="domain" description="DUF7610" evidence="2">
    <location>
        <begin position="9"/>
        <end position="85"/>
    </location>
</feature>
<feature type="transmembrane region" description="Helical" evidence="1">
    <location>
        <begin position="160"/>
        <end position="179"/>
    </location>
</feature>
<comment type="caution">
    <text evidence="3">The sequence shown here is derived from an EMBL/GenBank/DDBJ whole genome shotgun (WGS) entry which is preliminary data.</text>
</comment>
<reference evidence="3 4" key="1">
    <citation type="journal article" date="2020" name="Nat. Commun.">
        <title>Genome of Tripterygium wilfordii and identification of cytochrome P450 involved in triptolide biosynthesis.</title>
        <authorList>
            <person name="Tu L."/>
            <person name="Su P."/>
            <person name="Zhang Z."/>
            <person name="Gao L."/>
            <person name="Wang J."/>
            <person name="Hu T."/>
            <person name="Zhou J."/>
            <person name="Zhang Y."/>
            <person name="Zhao Y."/>
            <person name="Liu Y."/>
            <person name="Song Y."/>
            <person name="Tong Y."/>
            <person name="Lu Y."/>
            <person name="Yang J."/>
            <person name="Xu C."/>
            <person name="Jia M."/>
            <person name="Peters R.J."/>
            <person name="Huang L."/>
            <person name="Gao W."/>
        </authorList>
    </citation>
    <scope>NUCLEOTIDE SEQUENCE [LARGE SCALE GENOMIC DNA]</scope>
    <source>
        <strain evidence="4">cv. XIE 37</strain>
        <tissue evidence="3">Leaf</tissue>
    </source>
</reference>
<dbReference type="EMBL" id="JAAARO010000019">
    <property type="protein sequence ID" value="KAF5731069.1"/>
    <property type="molecule type" value="Genomic_DNA"/>
</dbReference>
<sequence length="196" mass="22128">MAKRHPSILQKKLQRLESKLNEALSLPPDSPHHDRYSRDIEQRFAFLKTLLSAELASQPANSHHLQHIERTLNELEAAYHDWNNFKTSTLDHIDTASTCSCTESCFNDDEGDGQVDVGSEGFDDGEKIVEGQSEERAVGVEIVKEEEEIRVWTWKSYCRNMVSGMVIGMVLMGGVMVRFSGCFNNSVEYNSFVAPT</sequence>
<proteinExistence type="predicted"/>
<evidence type="ECO:0000259" key="2">
    <source>
        <dbReference type="Pfam" id="PF24583"/>
    </source>
</evidence>
<dbReference type="Proteomes" id="UP000593562">
    <property type="component" value="Unassembled WGS sequence"/>
</dbReference>
<accession>A0A7J7CAC6</accession>
<dbReference type="InParanoid" id="A0A7J7CAC6"/>
<keyword evidence="1" id="KW-0812">Transmembrane</keyword>
<keyword evidence="1" id="KW-0472">Membrane</keyword>
<evidence type="ECO:0000313" key="4">
    <source>
        <dbReference type="Proteomes" id="UP000593562"/>
    </source>
</evidence>
<dbReference type="Pfam" id="PF24583">
    <property type="entry name" value="DUF7610"/>
    <property type="match status" value="1"/>
</dbReference>
<evidence type="ECO:0000313" key="3">
    <source>
        <dbReference type="EMBL" id="KAF5731069.1"/>
    </source>
</evidence>
<dbReference type="InterPro" id="IPR056029">
    <property type="entry name" value="DUF7610"/>
</dbReference>
<keyword evidence="1" id="KW-1133">Transmembrane helix</keyword>
<keyword evidence="4" id="KW-1185">Reference proteome</keyword>
<protein>
    <recommendedName>
        <fullName evidence="2">DUF7610 domain-containing protein</fullName>
    </recommendedName>
</protein>
<gene>
    <name evidence="3" type="ORF">HS088_TW19G00673</name>
</gene>
<name>A0A7J7CAC6_TRIWF</name>